<dbReference type="PANTHER" id="PTHR23112:SF37">
    <property type="entry name" value="G PROTEIN-COUPLED RECEPTOR GPR1"/>
    <property type="match status" value="1"/>
</dbReference>
<evidence type="ECO:0000313" key="10">
    <source>
        <dbReference type="Proteomes" id="UP000186583"/>
    </source>
</evidence>
<dbReference type="Gene3D" id="1.20.1070.10">
    <property type="entry name" value="Rhodopsin 7-helix transmembrane proteins"/>
    <property type="match status" value="1"/>
</dbReference>
<dbReference type="GO" id="GO:0007189">
    <property type="term" value="P:adenylate cyclase-activating G protein-coupled receptor signaling pathway"/>
    <property type="evidence" value="ECO:0007669"/>
    <property type="project" value="TreeGrafter"/>
</dbReference>
<dbReference type="AlphaFoldDB" id="A0A1Q8RWY6"/>
<evidence type="ECO:0000313" key="9">
    <source>
        <dbReference type="EMBL" id="OLN89641.1"/>
    </source>
</evidence>
<dbReference type="STRING" id="708187.A0A1Q8RWY6"/>
<feature type="transmembrane region" description="Helical" evidence="6">
    <location>
        <begin position="203"/>
        <end position="227"/>
    </location>
</feature>
<dbReference type="Pfam" id="PF11710">
    <property type="entry name" value="Git3"/>
    <property type="match status" value="1"/>
</dbReference>
<comment type="subcellular location">
    <subcellularLocation>
        <location evidence="1">Membrane</location>
        <topology evidence="1">Multi-pass membrane protein</topology>
    </subcellularLocation>
</comment>
<gene>
    <name evidence="9" type="ORF">CCHL11_10054</name>
</gene>
<feature type="region of interest" description="Disordered" evidence="5">
    <location>
        <begin position="261"/>
        <end position="286"/>
    </location>
</feature>
<dbReference type="OrthoDB" id="5368598at2759"/>
<reference evidence="9 10" key="1">
    <citation type="submission" date="2016-11" db="EMBL/GenBank/DDBJ databases">
        <title>Draft Genome Assembly of Colletotrichum chlorophyti a pathogen of herbaceous plants.</title>
        <authorList>
            <person name="Gan P."/>
            <person name="Narusaka M."/>
            <person name="Tsushima A."/>
            <person name="Narusaka Y."/>
            <person name="Takano Y."/>
            <person name="Shirasu K."/>
        </authorList>
    </citation>
    <scope>NUCLEOTIDE SEQUENCE [LARGE SCALE GENOMIC DNA]</scope>
    <source>
        <strain evidence="9 10">NTL11</strain>
    </source>
</reference>
<sequence>MVSLPPDINLSQFSTSSVPEVFIVHRTLAYDRIPEGLAGQHWRVIQFMSLAVATLSFASTAVASRRFSRTRRGLRHDLITLLMLSEVLKSLLFIVFPIVDFQTGPVASESSFCQASGFFLSVSIEASDAAVVLSALHSVICLLRPQQSRRQNGSNPRRRRLVFSAFAFFPLLMASLAFINWPGYVNNGGYCYLPVRPEWTRLALSWVPRYMILLTIFALYAHIYIYVTSRMRRFSRINAMRRASATLMPDDRHWAHIPSVSAKPTSRRGSEIAMEEPERRWPSSTATTRTAEIELLHSRQKITWNWPTYAADDNGRIPVTEEALSPRALEFDGSPRSATFQPISPPPQSYNCRDTVDPRYHYQHQASYSTQWPSPSSLTSARAKSVANIWSILRRSTSLESDPEHNATPFLFHPAMDGTGMTKMRDKVRRQLRMLFAYPLVYTLIWAIPFAAHIAHWGDPEDPGPFVAVLLSLLSLSMQGLVNSWVFCAIEALD</sequence>
<keyword evidence="10" id="KW-1185">Reference proteome</keyword>
<evidence type="ECO:0000259" key="7">
    <source>
        <dbReference type="Pfam" id="PF11710"/>
    </source>
</evidence>
<dbReference type="EMBL" id="MPGH01000076">
    <property type="protein sequence ID" value="OLN89641.1"/>
    <property type="molecule type" value="Genomic_DNA"/>
</dbReference>
<keyword evidence="3 6" id="KW-1133">Transmembrane helix</keyword>
<evidence type="ECO:0000256" key="5">
    <source>
        <dbReference type="SAM" id="MobiDB-lite"/>
    </source>
</evidence>
<evidence type="ECO:0000256" key="2">
    <source>
        <dbReference type="ARBA" id="ARBA00022692"/>
    </source>
</evidence>
<proteinExistence type="predicted"/>
<organism evidence="9 10">
    <name type="scientific">Colletotrichum chlorophyti</name>
    <dbReference type="NCBI Taxonomy" id="708187"/>
    <lineage>
        <taxon>Eukaryota</taxon>
        <taxon>Fungi</taxon>
        <taxon>Dikarya</taxon>
        <taxon>Ascomycota</taxon>
        <taxon>Pezizomycotina</taxon>
        <taxon>Sordariomycetes</taxon>
        <taxon>Hypocreomycetidae</taxon>
        <taxon>Glomerellales</taxon>
        <taxon>Glomerellaceae</taxon>
        <taxon>Colletotrichum</taxon>
    </lineage>
</organism>
<dbReference type="InterPro" id="IPR023041">
    <property type="entry name" value="Glucose_rcpt_Git3-like_N"/>
</dbReference>
<keyword evidence="2 6" id="KW-0812">Transmembrane</keyword>
<dbReference type="GO" id="GO:0005886">
    <property type="term" value="C:plasma membrane"/>
    <property type="evidence" value="ECO:0007669"/>
    <property type="project" value="TreeGrafter"/>
</dbReference>
<evidence type="ECO:0000256" key="4">
    <source>
        <dbReference type="ARBA" id="ARBA00023136"/>
    </source>
</evidence>
<dbReference type="GO" id="GO:0004930">
    <property type="term" value="F:G protein-coupled receptor activity"/>
    <property type="evidence" value="ECO:0007669"/>
    <property type="project" value="TreeGrafter"/>
</dbReference>
<evidence type="ECO:0000256" key="6">
    <source>
        <dbReference type="SAM" id="Phobius"/>
    </source>
</evidence>
<feature type="domain" description="G protein-coupled receptor GPR1/2/3 C-terminal" evidence="8">
    <location>
        <begin position="423"/>
        <end position="489"/>
    </location>
</feature>
<evidence type="ECO:0000256" key="3">
    <source>
        <dbReference type="ARBA" id="ARBA00022989"/>
    </source>
</evidence>
<feature type="transmembrane region" description="Helical" evidence="6">
    <location>
        <begin position="44"/>
        <end position="64"/>
    </location>
</feature>
<name>A0A1Q8RWY6_9PEZI</name>
<dbReference type="PANTHER" id="PTHR23112">
    <property type="entry name" value="G PROTEIN-COUPLED RECEPTOR 157-RELATED"/>
    <property type="match status" value="1"/>
</dbReference>
<accession>A0A1Q8RWY6</accession>
<evidence type="ECO:0000259" key="8">
    <source>
        <dbReference type="Pfam" id="PF11970"/>
    </source>
</evidence>
<keyword evidence="4 6" id="KW-0472">Membrane</keyword>
<evidence type="ECO:0000256" key="1">
    <source>
        <dbReference type="ARBA" id="ARBA00004141"/>
    </source>
</evidence>
<comment type="caution">
    <text evidence="9">The sequence shown here is derived from an EMBL/GenBank/DDBJ whole genome shotgun (WGS) entry which is preliminary data.</text>
</comment>
<keyword evidence="9" id="KW-0675">Receptor</keyword>
<feature type="domain" description="Glucose receptor Git3-like N-terminal" evidence="7">
    <location>
        <begin position="45"/>
        <end position="233"/>
    </location>
</feature>
<dbReference type="Proteomes" id="UP000186583">
    <property type="component" value="Unassembled WGS sequence"/>
</dbReference>
<feature type="transmembrane region" description="Helical" evidence="6">
    <location>
        <begin position="466"/>
        <end position="490"/>
    </location>
</feature>
<dbReference type="SUPFAM" id="SSF81321">
    <property type="entry name" value="Family A G protein-coupled receptor-like"/>
    <property type="match status" value="1"/>
</dbReference>
<feature type="transmembrane region" description="Helical" evidence="6">
    <location>
        <begin position="161"/>
        <end position="183"/>
    </location>
</feature>
<dbReference type="InterPro" id="IPR022596">
    <property type="entry name" value="GPR1/2/3_C"/>
</dbReference>
<dbReference type="Pfam" id="PF11970">
    <property type="entry name" value="GPR_Gpa2_C"/>
    <property type="match status" value="1"/>
</dbReference>
<feature type="transmembrane region" description="Helical" evidence="6">
    <location>
        <begin position="118"/>
        <end position="140"/>
    </location>
</feature>
<feature type="transmembrane region" description="Helical" evidence="6">
    <location>
        <begin position="435"/>
        <end position="454"/>
    </location>
</feature>
<feature type="transmembrane region" description="Helical" evidence="6">
    <location>
        <begin position="76"/>
        <end position="98"/>
    </location>
</feature>
<protein>
    <submittedName>
        <fullName evidence="9">G protein-coupled receptor GPR1-like protein 2</fullName>
    </submittedName>
</protein>